<evidence type="ECO:0000256" key="11">
    <source>
        <dbReference type="RuleBase" id="RU004181"/>
    </source>
</evidence>
<dbReference type="InterPro" id="IPR001872">
    <property type="entry name" value="Peptidase_A8"/>
</dbReference>
<sequence length="168" mass="19256">MKPCRHILIRRRMKMRKIGFPFLMVVLIGLDQFVKAWTVANIELDTVTEFIPGLMSLAYLRNYGAAWSILQNQQWFFTIMTIVAVTGLVWYYIKQIKGNIWTLFSLSLMIAGALGNFIDRLRLGYVVDMFHLDFISFPVFNVADVCLTVGVGILFICIMKEESNGSKS</sequence>
<dbReference type="HOGENOM" id="CLU_083252_3_3_9"/>
<keyword evidence="7 9" id="KW-1133">Transmembrane helix</keyword>
<keyword evidence="2 9" id="KW-1003">Cell membrane</keyword>
<evidence type="ECO:0000256" key="7">
    <source>
        <dbReference type="ARBA" id="ARBA00022989"/>
    </source>
</evidence>
<feature type="transmembrane region" description="Helical" evidence="9">
    <location>
        <begin position="75"/>
        <end position="93"/>
    </location>
</feature>
<dbReference type="Pfam" id="PF01252">
    <property type="entry name" value="Peptidase_A8"/>
    <property type="match status" value="1"/>
</dbReference>
<comment type="similarity">
    <text evidence="1 9 11">Belongs to the peptidase A8 family.</text>
</comment>
<evidence type="ECO:0000256" key="5">
    <source>
        <dbReference type="ARBA" id="ARBA00022750"/>
    </source>
</evidence>
<evidence type="ECO:0000256" key="10">
    <source>
        <dbReference type="RuleBase" id="RU000594"/>
    </source>
</evidence>
<dbReference type="EMBL" id="CP000837">
    <property type="protein sequence ID" value="ADE31226.1"/>
    <property type="molecule type" value="Genomic_DNA"/>
</dbReference>
<evidence type="ECO:0000313" key="13">
    <source>
        <dbReference type="Proteomes" id="UP000002359"/>
    </source>
</evidence>
<feature type="transmembrane region" description="Helical" evidence="9">
    <location>
        <begin position="138"/>
        <end position="158"/>
    </location>
</feature>
<name>D5AHB1_STRGZ</name>
<keyword evidence="3 9" id="KW-0645">Protease</keyword>
<keyword evidence="8 9" id="KW-0472">Membrane</keyword>
<dbReference type="EC" id="3.4.23.36" evidence="9"/>
<dbReference type="PANTHER" id="PTHR33695:SF1">
    <property type="entry name" value="LIPOPROTEIN SIGNAL PEPTIDASE"/>
    <property type="match status" value="1"/>
</dbReference>
<feature type="active site" evidence="9">
    <location>
        <position position="128"/>
    </location>
</feature>
<dbReference type="UniPathway" id="UPA00665"/>
<comment type="function">
    <text evidence="9 10">This protein specifically catalyzes the removal of signal peptides from prolipoproteins.</text>
</comment>
<comment type="caution">
    <text evidence="9">Lacks conserved residue(s) required for the propagation of feature annotation.</text>
</comment>
<dbReference type="GO" id="GO:0006508">
    <property type="term" value="P:proteolysis"/>
    <property type="evidence" value="ECO:0007669"/>
    <property type="project" value="UniProtKB-KW"/>
</dbReference>
<evidence type="ECO:0000256" key="3">
    <source>
        <dbReference type="ARBA" id="ARBA00022670"/>
    </source>
</evidence>
<feature type="transmembrane region" description="Helical" evidence="9">
    <location>
        <begin position="100"/>
        <end position="118"/>
    </location>
</feature>
<evidence type="ECO:0000256" key="4">
    <source>
        <dbReference type="ARBA" id="ARBA00022692"/>
    </source>
</evidence>
<keyword evidence="5 9" id="KW-0064">Aspartyl protease</keyword>
<evidence type="ECO:0000256" key="2">
    <source>
        <dbReference type="ARBA" id="ARBA00022475"/>
    </source>
</evidence>
<protein>
    <recommendedName>
        <fullName evidence="9">Lipoprotein signal peptidase</fullName>
        <ecNumber evidence="9">3.4.23.36</ecNumber>
    </recommendedName>
    <alternativeName>
        <fullName evidence="9">Prolipoprotein signal peptidase</fullName>
    </alternativeName>
    <alternativeName>
        <fullName evidence="9">Signal peptidase II</fullName>
        <shortName evidence="9">SPase II</shortName>
    </alternativeName>
</protein>
<evidence type="ECO:0000313" key="12">
    <source>
        <dbReference type="EMBL" id="ADE31226.1"/>
    </source>
</evidence>
<dbReference type="PRINTS" id="PR00781">
    <property type="entry name" value="LIPOSIGPTASE"/>
</dbReference>
<dbReference type="KEGG" id="ssw:SSGZ1_0769"/>
<feature type="active site" evidence="9">
    <location>
        <position position="144"/>
    </location>
</feature>
<keyword evidence="4 9" id="KW-0812">Transmembrane</keyword>
<reference evidence="12 13" key="1">
    <citation type="journal article" date="2009" name="J. Infect. Dis.">
        <title>Clinical, experimental, and genomic differences between intermediately pathogenic, highly pathogenic, and epidemic Streptococcus suis.</title>
        <authorList>
            <person name="Ye C."/>
            <person name="Zheng H."/>
            <person name="Zhang J."/>
            <person name="Jing H."/>
            <person name="Wang L."/>
            <person name="Xiong Y."/>
            <person name="Wang W."/>
            <person name="Zhou Z."/>
            <person name="Sun Q."/>
            <person name="Luo X."/>
            <person name="Du H."/>
            <person name="Gottschalk M."/>
            <person name="Xu J."/>
        </authorList>
    </citation>
    <scope>NUCLEOTIDE SEQUENCE [LARGE SCALE GENOMIC DNA]</scope>
    <source>
        <strain evidence="12 13">GZ1</strain>
    </source>
</reference>
<comment type="subcellular location">
    <subcellularLocation>
        <location evidence="9">Cell membrane</location>
        <topology evidence="9">Multi-pass membrane protein</topology>
    </subcellularLocation>
</comment>
<dbReference type="Proteomes" id="UP000002359">
    <property type="component" value="Chromosome"/>
</dbReference>
<dbReference type="NCBIfam" id="TIGR00077">
    <property type="entry name" value="lspA"/>
    <property type="match status" value="1"/>
</dbReference>
<gene>
    <name evidence="9" type="primary">lspA</name>
    <name evidence="12" type="ordered locus">SSGZ1_0769</name>
</gene>
<dbReference type="GO" id="GO:0005886">
    <property type="term" value="C:plasma membrane"/>
    <property type="evidence" value="ECO:0007669"/>
    <property type="project" value="UniProtKB-SubCell"/>
</dbReference>
<evidence type="ECO:0000256" key="6">
    <source>
        <dbReference type="ARBA" id="ARBA00022801"/>
    </source>
</evidence>
<keyword evidence="6 9" id="KW-0378">Hydrolase</keyword>
<evidence type="ECO:0000256" key="8">
    <source>
        <dbReference type="ARBA" id="ARBA00023136"/>
    </source>
</evidence>
<dbReference type="AlphaFoldDB" id="D5AHB1"/>
<comment type="pathway">
    <text evidence="9">Protein modification; lipoprotein biosynthesis (signal peptide cleavage).</text>
</comment>
<evidence type="ECO:0000256" key="1">
    <source>
        <dbReference type="ARBA" id="ARBA00006139"/>
    </source>
</evidence>
<dbReference type="GO" id="GO:0004190">
    <property type="term" value="F:aspartic-type endopeptidase activity"/>
    <property type="evidence" value="ECO:0007669"/>
    <property type="project" value="UniProtKB-UniRule"/>
</dbReference>
<proteinExistence type="inferred from homology"/>
<organism evidence="12 13">
    <name type="scientific">Streptococcus suis (strain GZ1)</name>
    <dbReference type="NCBI Taxonomy" id="423211"/>
    <lineage>
        <taxon>Bacteria</taxon>
        <taxon>Bacillati</taxon>
        <taxon>Bacillota</taxon>
        <taxon>Bacilli</taxon>
        <taxon>Lactobacillales</taxon>
        <taxon>Streptococcaceae</taxon>
        <taxon>Streptococcus</taxon>
    </lineage>
</organism>
<dbReference type="PATRIC" id="fig|423211.3.peg.756"/>
<evidence type="ECO:0000256" key="9">
    <source>
        <dbReference type="HAMAP-Rule" id="MF_00161"/>
    </source>
</evidence>
<dbReference type="HAMAP" id="MF_00161">
    <property type="entry name" value="LspA"/>
    <property type="match status" value="1"/>
</dbReference>
<keyword evidence="12" id="KW-0449">Lipoprotein</keyword>
<dbReference type="PROSITE" id="PS00855">
    <property type="entry name" value="SPASE_II"/>
    <property type="match status" value="1"/>
</dbReference>
<comment type="catalytic activity">
    <reaction evidence="9 10">
        <text>Release of signal peptides from bacterial membrane prolipoproteins. Hydrolyzes -Xaa-Yaa-Zaa-|-(S,diacylglyceryl)Cys-, in which Xaa is hydrophobic (preferably Leu), and Yaa (Ala or Ser) and Zaa (Gly or Ala) have small, neutral side chains.</text>
        <dbReference type="EC" id="3.4.23.36"/>
    </reaction>
</comment>
<dbReference type="PANTHER" id="PTHR33695">
    <property type="entry name" value="LIPOPROTEIN SIGNAL PEPTIDASE"/>
    <property type="match status" value="1"/>
</dbReference>
<accession>D5AHB1</accession>